<gene>
    <name evidence="2" type="ORF">C823_04951</name>
</gene>
<evidence type="ECO:0000256" key="1">
    <source>
        <dbReference type="SAM" id="Phobius"/>
    </source>
</evidence>
<dbReference type="AlphaFoldDB" id="N1ZU46"/>
<evidence type="ECO:0000313" key="2">
    <source>
        <dbReference type="EMBL" id="EMZ20537.1"/>
    </source>
</evidence>
<keyword evidence="1" id="KW-1133">Transmembrane helix</keyword>
<keyword evidence="3" id="KW-1185">Reference proteome</keyword>
<feature type="transmembrane region" description="Helical" evidence="1">
    <location>
        <begin position="12"/>
        <end position="29"/>
    </location>
</feature>
<evidence type="ECO:0000313" key="3">
    <source>
        <dbReference type="Proteomes" id="UP000012589"/>
    </source>
</evidence>
<feature type="transmembrane region" description="Helical" evidence="1">
    <location>
        <begin position="156"/>
        <end position="184"/>
    </location>
</feature>
<dbReference type="STRING" id="1235802.C823_04951"/>
<feature type="transmembrane region" description="Helical" evidence="1">
    <location>
        <begin position="369"/>
        <end position="387"/>
    </location>
</feature>
<evidence type="ECO:0008006" key="4">
    <source>
        <dbReference type="Google" id="ProtNLM"/>
    </source>
</evidence>
<feature type="transmembrane region" description="Helical" evidence="1">
    <location>
        <begin position="396"/>
        <end position="416"/>
    </location>
</feature>
<keyword evidence="1" id="KW-0472">Membrane</keyword>
<protein>
    <recommendedName>
        <fullName evidence="4">Glycosyltransferase RgtA/B/C/D-like domain-containing protein</fullName>
    </recommendedName>
</protein>
<feature type="transmembrane region" description="Helical" evidence="1">
    <location>
        <begin position="298"/>
        <end position="316"/>
    </location>
</feature>
<feature type="transmembrane region" description="Helical" evidence="1">
    <location>
        <begin position="35"/>
        <end position="53"/>
    </location>
</feature>
<comment type="caution">
    <text evidence="2">The sequence shown here is derived from an EMBL/GenBank/DDBJ whole genome shotgun (WGS) entry which is preliminary data.</text>
</comment>
<dbReference type="eggNOG" id="ENOG502ZBA9">
    <property type="taxonomic scope" value="Bacteria"/>
</dbReference>
<sequence length="626" mass="71842">MFMMKKVKKGWCFFITGFGLVVGIISSFYEHNKILGVLICVGIMFLFYFFVYLVLKETRQTARMKSWKRTQKVIMAVLYFLSNILILSVLLKERYIRFWDFGGYWGVAIEISDLIFQQPIQTLQNLYYSINADEYNQLIPCILALPLRVLGKDFPMYALIIYNMFISFTYIAILGCVESLITLIDCNVKPCISALFAAIIMIPVFYLPVLLGYLDAFALLNLSLSYLIVCNFSFAKVEVKKDVLLAVSLLLSMLGRRYFLFAVLGVGIGVILMCIWQFLLASSENKKSFLFNVMKNGIVIIGTMLIPLLVFFRGFLINSSKGTIFVAYSAYQSGGMIHNYQRLVVYYGAIILFIAVIGVMYCLRRKKGLSIGIFLLSSFCISTYLFYKVQSMGNHHYYITIVPIMIFACAGGYAIYRASYGIHIFKCAMCLIAFNFIQSVIYVNPVVNLGSLFTNQRIAPLIRDDIPQIQRMVNDIDELAEEGKTVYILSSSTILNDDLVRKAYMPDKLLAVQNVYVSSHVDLRDGFSRDFLNADVILIADPVQYHLGEESQRVIGLLAEEFIEGRELSSHYSYIKDYALEGNVTVSMYEKNREFTETDCEYLRNMFDMFYSDYPDLFHNRIYRDH</sequence>
<accession>N1ZU46</accession>
<feature type="transmembrane region" description="Helical" evidence="1">
    <location>
        <begin position="191"/>
        <end position="211"/>
    </location>
</feature>
<feature type="transmembrane region" description="Helical" evidence="1">
    <location>
        <begin position="73"/>
        <end position="91"/>
    </location>
</feature>
<feature type="transmembrane region" description="Helical" evidence="1">
    <location>
        <begin position="422"/>
        <end position="443"/>
    </location>
</feature>
<dbReference type="EMBL" id="AQFT01000142">
    <property type="protein sequence ID" value="EMZ20537.1"/>
    <property type="molecule type" value="Genomic_DNA"/>
</dbReference>
<feature type="transmembrane region" description="Helical" evidence="1">
    <location>
        <begin position="343"/>
        <end position="363"/>
    </location>
</feature>
<proteinExistence type="predicted"/>
<keyword evidence="1" id="KW-0812">Transmembrane</keyword>
<dbReference type="HOGENOM" id="CLU_026229_0_0_9"/>
<feature type="transmembrane region" description="Helical" evidence="1">
    <location>
        <begin position="258"/>
        <end position="278"/>
    </location>
</feature>
<reference evidence="2 3" key="1">
    <citation type="journal article" date="2014" name="Genome Announc.">
        <title>Draft genome sequences of the altered schaedler flora, a defined bacterial community from gnotobiotic mice.</title>
        <authorList>
            <person name="Wannemuehler M.J."/>
            <person name="Overstreet A.M."/>
            <person name="Ward D.V."/>
            <person name="Phillips G.J."/>
        </authorList>
    </citation>
    <scope>NUCLEOTIDE SEQUENCE [LARGE SCALE GENOMIC DNA]</scope>
    <source>
        <strain evidence="2 3">ASF492</strain>
    </source>
</reference>
<dbReference type="PATRIC" id="fig|1235802.3.peg.5214"/>
<name>N1ZU46_9FIRM</name>
<dbReference type="Proteomes" id="UP000012589">
    <property type="component" value="Unassembled WGS sequence"/>
</dbReference>
<organism evidence="2 3">
    <name type="scientific">Eubacterium plexicaudatum ASF492</name>
    <dbReference type="NCBI Taxonomy" id="1235802"/>
    <lineage>
        <taxon>Bacteria</taxon>
        <taxon>Bacillati</taxon>
        <taxon>Bacillota</taxon>
        <taxon>Clostridia</taxon>
        <taxon>Eubacteriales</taxon>
        <taxon>Eubacteriaceae</taxon>
        <taxon>Eubacterium</taxon>
    </lineage>
</organism>